<dbReference type="EMBL" id="LAZR01008492">
    <property type="protein sequence ID" value="KKM78427.1"/>
    <property type="molecule type" value="Genomic_DNA"/>
</dbReference>
<comment type="caution">
    <text evidence="6">The sequence shown here is derived from an EMBL/GenBank/DDBJ whole genome shotgun (WGS) entry which is preliminary data.</text>
</comment>
<dbReference type="NCBIfam" id="TIGR03812">
    <property type="entry name" value="tyr_de_CO2_Arch"/>
    <property type="match status" value="1"/>
</dbReference>
<sequence length="392" mass="43694">MLKEGQEKQEILKILNEKLNKDYSYDSGFILGSMCTKPLDFGVEIYMKYISKNLGDPGLFLGTAALEEELVTEIGELFGGKDIIGTFTTGGSEANLIAMRIAKKIRSDIAHPEVILPISAHISFDKAADLLGIKLRKVHLLDNYELDLAHFESLLNKNTCGVVGVAGTTSLGLIDPIEDIDKIVQDREIFFHIDAAFGGFVLPFLKKLNYQIPQWDFSVKSVDSITADPHKMGLGIIPSGGIFLRDPILLQKTGFEIPYLAGGNFKHFHIVGTRSGGTVIAFWAIIKFLGLNGFITIVKKCMDNTHYLAKRILEIKGVKLVTKPVTNVVGITTEHGESICKIDEELRKKNWMVGKFEDFNLIRVVIMPHVQKTHLIHFVEDLEKITKKLKIS</sequence>
<evidence type="ECO:0000313" key="6">
    <source>
        <dbReference type="EMBL" id="KKM78427.1"/>
    </source>
</evidence>
<dbReference type="InterPro" id="IPR020931">
    <property type="entry name" value="MfnA"/>
</dbReference>
<evidence type="ECO:0000256" key="1">
    <source>
        <dbReference type="ARBA" id="ARBA00001933"/>
    </source>
</evidence>
<dbReference type="HAMAP" id="MF_01610">
    <property type="entry name" value="MfnA_decarbox"/>
    <property type="match status" value="1"/>
</dbReference>
<dbReference type="InterPro" id="IPR002129">
    <property type="entry name" value="PyrdxlP-dep_de-COase"/>
</dbReference>
<dbReference type="AlphaFoldDB" id="A0A0F9NAM9"/>
<keyword evidence="3" id="KW-0663">Pyridoxal phosphate</keyword>
<evidence type="ECO:0000256" key="5">
    <source>
        <dbReference type="ARBA" id="ARBA00038302"/>
    </source>
</evidence>
<dbReference type="GO" id="GO:0030170">
    <property type="term" value="F:pyridoxal phosphate binding"/>
    <property type="evidence" value="ECO:0007669"/>
    <property type="project" value="InterPro"/>
</dbReference>
<organism evidence="6">
    <name type="scientific">marine sediment metagenome</name>
    <dbReference type="NCBI Taxonomy" id="412755"/>
    <lineage>
        <taxon>unclassified sequences</taxon>
        <taxon>metagenomes</taxon>
        <taxon>ecological metagenomes</taxon>
    </lineage>
</organism>
<gene>
    <name evidence="6" type="ORF">LCGC14_1360100</name>
</gene>
<keyword evidence="4" id="KW-0456">Lyase</keyword>
<evidence type="ECO:0008006" key="7">
    <source>
        <dbReference type="Google" id="ProtNLM"/>
    </source>
</evidence>
<keyword evidence="2" id="KW-0210">Decarboxylase</keyword>
<dbReference type="GO" id="GO:0019752">
    <property type="term" value="P:carboxylic acid metabolic process"/>
    <property type="evidence" value="ECO:0007669"/>
    <property type="project" value="InterPro"/>
</dbReference>
<dbReference type="InterPro" id="IPR015424">
    <property type="entry name" value="PyrdxlP-dep_Trfase"/>
</dbReference>
<name>A0A0F9NAM9_9ZZZZ</name>
<dbReference type="PANTHER" id="PTHR42735">
    <property type="match status" value="1"/>
</dbReference>
<dbReference type="PANTHER" id="PTHR42735:SF6">
    <property type="entry name" value="SPHINGOSINE-1-PHOSPHATE LYASE 1"/>
    <property type="match status" value="1"/>
</dbReference>
<dbReference type="Pfam" id="PF00282">
    <property type="entry name" value="Pyridoxal_deC"/>
    <property type="match status" value="1"/>
</dbReference>
<dbReference type="InterPro" id="IPR015421">
    <property type="entry name" value="PyrdxlP-dep_Trfase_major"/>
</dbReference>
<comment type="cofactor">
    <cofactor evidence="1">
        <name>pyridoxal 5'-phosphate</name>
        <dbReference type="ChEBI" id="CHEBI:597326"/>
    </cofactor>
</comment>
<evidence type="ECO:0000256" key="2">
    <source>
        <dbReference type="ARBA" id="ARBA00022793"/>
    </source>
</evidence>
<dbReference type="Gene3D" id="3.40.640.10">
    <property type="entry name" value="Type I PLP-dependent aspartate aminotransferase-like (Major domain)"/>
    <property type="match status" value="1"/>
</dbReference>
<comment type="similarity">
    <text evidence="5">Belongs to the group II decarboxylase family. Sphingosine-1-phosphate lyase subfamily.</text>
</comment>
<reference evidence="6" key="1">
    <citation type="journal article" date="2015" name="Nature">
        <title>Complex archaea that bridge the gap between prokaryotes and eukaryotes.</title>
        <authorList>
            <person name="Spang A."/>
            <person name="Saw J.H."/>
            <person name="Jorgensen S.L."/>
            <person name="Zaremba-Niedzwiedzka K."/>
            <person name="Martijn J."/>
            <person name="Lind A.E."/>
            <person name="van Eijk R."/>
            <person name="Schleper C."/>
            <person name="Guy L."/>
            <person name="Ettema T.J."/>
        </authorList>
    </citation>
    <scope>NUCLEOTIDE SEQUENCE</scope>
</reference>
<dbReference type="SUPFAM" id="SSF53383">
    <property type="entry name" value="PLP-dependent transferases"/>
    <property type="match status" value="1"/>
</dbReference>
<dbReference type="InterPro" id="IPR015422">
    <property type="entry name" value="PyrdxlP-dep_Trfase_small"/>
</dbReference>
<evidence type="ECO:0000256" key="4">
    <source>
        <dbReference type="ARBA" id="ARBA00023239"/>
    </source>
</evidence>
<dbReference type="GO" id="GO:0015937">
    <property type="term" value="P:coenzyme A biosynthetic process"/>
    <property type="evidence" value="ECO:0007669"/>
    <property type="project" value="TreeGrafter"/>
</dbReference>
<accession>A0A0F9NAM9</accession>
<proteinExistence type="inferred from homology"/>
<protein>
    <recommendedName>
        <fullName evidence="7">Aspartate 1-decarboxylase</fullName>
    </recommendedName>
</protein>
<evidence type="ECO:0000256" key="3">
    <source>
        <dbReference type="ARBA" id="ARBA00022898"/>
    </source>
</evidence>
<dbReference type="InterPro" id="IPR050477">
    <property type="entry name" value="GrpII_AminoAcid_Decarb"/>
</dbReference>
<dbReference type="GO" id="GO:0004068">
    <property type="term" value="F:aspartate 1-decarboxylase activity"/>
    <property type="evidence" value="ECO:0007669"/>
    <property type="project" value="TreeGrafter"/>
</dbReference>
<dbReference type="Gene3D" id="3.90.1150.10">
    <property type="entry name" value="Aspartate Aminotransferase, domain 1"/>
    <property type="match status" value="1"/>
</dbReference>